<name>A0A915D695_9BILA</name>
<evidence type="ECO:0000313" key="1">
    <source>
        <dbReference type="Proteomes" id="UP000887574"/>
    </source>
</evidence>
<proteinExistence type="predicted"/>
<dbReference type="WBParaSite" id="jg15802">
    <property type="protein sequence ID" value="jg15802"/>
    <property type="gene ID" value="jg15802"/>
</dbReference>
<dbReference type="AlphaFoldDB" id="A0A915D695"/>
<keyword evidence="1" id="KW-1185">Reference proteome</keyword>
<evidence type="ECO:0000313" key="2">
    <source>
        <dbReference type="WBParaSite" id="jg15802"/>
    </source>
</evidence>
<organism evidence="1 2">
    <name type="scientific">Ditylenchus dipsaci</name>
    <dbReference type="NCBI Taxonomy" id="166011"/>
    <lineage>
        <taxon>Eukaryota</taxon>
        <taxon>Metazoa</taxon>
        <taxon>Ecdysozoa</taxon>
        <taxon>Nematoda</taxon>
        <taxon>Chromadorea</taxon>
        <taxon>Rhabditida</taxon>
        <taxon>Tylenchina</taxon>
        <taxon>Tylenchomorpha</taxon>
        <taxon>Sphaerularioidea</taxon>
        <taxon>Anguinidae</taxon>
        <taxon>Anguininae</taxon>
        <taxon>Ditylenchus</taxon>
    </lineage>
</organism>
<accession>A0A915D695</accession>
<sequence length="152" mass="16720">MCAGATAANLPSPDETIGSVLASETVSYTTQSNNVLKETAGVEKKILDNVEIWEIKDKNGSTKSYSTQNIQEEVKARNYNKLFDPSALQLSFSATTNIVILPEKELTDLNEDKKSGPVKLEKADILIEVDNCDLSNFEQSVYLTNQAKRKSS</sequence>
<reference evidence="2" key="1">
    <citation type="submission" date="2022-11" db="UniProtKB">
        <authorList>
            <consortium name="WormBaseParasite"/>
        </authorList>
    </citation>
    <scope>IDENTIFICATION</scope>
</reference>
<dbReference type="Proteomes" id="UP000887574">
    <property type="component" value="Unplaced"/>
</dbReference>
<protein>
    <submittedName>
        <fullName evidence="2">Uncharacterized protein</fullName>
    </submittedName>
</protein>